<dbReference type="Proteomes" id="UP001610432">
    <property type="component" value="Unassembled WGS sequence"/>
</dbReference>
<name>A0ABR4LUB0_9EURO</name>
<evidence type="ECO:0000313" key="3">
    <source>
        <dbReference type="Proteomes" id="UP001610432"/>
    </source>
</evidence>
<protein>
    <submittedName>
        <fullName evidence="2">Uncharacterized protein</fullName>
    </submittedName>
</protein>
<feature type="compositionally biased region" description="Low complexity" evidence="1">
    <location>
        <begin position="117"/>
        <end position="129"/>
    </location>
</feature>
<keyword evidence="3" id="KW-1185">Reference proteome</keyword>
<dbReference type="GeneID" id="98150315"/>
<gene>
    <name evidence="2" type="ORF">BJX67DRAFT_61556</name>
</gene>
<accession>A0ABR4LUB0</accession>
<evidence type="ECO:0000313" key="2">
    <source>
        <dbReference type="EMBL" id="KAL2868131.1"/>
    </source>
</evidence>
<dbReference type="EMBL" id="JBFXLQ010000015">
    <property type="protein sequence ID" value="KAL2868131.1"/>
    <property type="molecule type" value="Genomic_DNA"/>
</dbReference>
<reference evidence="2 3" key="1">
    <citation type="submission" date="2024-07" db="EMBL/GenBank/DDBJ databases">
        <title>Section-level genome sequencing and comparative genomics of Aspergillus sections Usti and Cavernicolus.</title>
        <authorList>
            <consortium name="Lawrence Berkeley National Laboratory"/>
            <person name="Nybo J.L."/>
            <person name="Vesth T.C."/>
            <person name="Theobald S."/>
            <person name="Frisvad J.C."/>
            <person name="Larsen T.O."/>
            <person name="Kjaerboelling I."/>
            <person name="Rothschild-Mancinelli K."/>
            <person name="Lyhne E.K."/>
            <person name="Kogle M.E."/>
            <person name="Barry K."/>
            <person name="Clum A."/>
            <person name="Na H."/>
            <person name="Ledsgaard L."/>
            <person name="Lin J."/>
            <person name="Lipzen A."/>
            <person name="Kuo A."/>
            <person name="Riley R."/>
            <person name="Mondo S."/>
            <person name="Labutti K."/>
            <person name="Haridas S."/>
            <person name="Pangalinan J."/>
            <person name="Salamov A.A."/>
            <person name="Simmons B.A."/>
            <person name="Magnuson J.K."/>
            <person name="Chen J."/>
            <person name="Drula E."/>
            <person name="Henrissat B."/>
            <person name="Wiebenga A."/>
            <person name="Lubbers R.J."/>
            <person name="Gomes A.C."/>
            <person name="Macurrencykelacurrency M.R."/>
            <person name="Stajich J."/>
            <person name="Grigoriev I.V."/>
            <person name="Mortensen U.H."/>
            <person name="De Vries R.P."/>
            <person name="Baker S.E."/>
            <person name="Andersen M.R."/>
        </authorList>
    </citation>
    <scope>NUCLEOTIDE SEQUENCE [LARGE SCALE GENOMIC DNA]</scope>
    <source>
        <strain evidence="2 3">CBS 449.75</strain>
    </source>
</reference>
<sequence>MRISGRSRKIVSTTIEAGGAEARWGRDEPWCLQVETRWPRTQASQAHFSPSMSIPWRRCGEGEERSHGDGGRARCDLYVWVVDRGRGRRREDGEGNGNGVKQSNDGNGKERKRRSRAGCSSNSGANSGAVGRMAAHHRSRSSCCVAAVKIAQPLVDMGASSFCFSLSGTMGQSCVVFSPS</sequence>
<feature type="region of interest" description="Disordered" evidence="1">
    <location>
        <begin position="88"/>
        <end position="132"/>
    </location>
</feature>
<evidence type="ECO:0000256" key="1">
    <source>
        <dbReference type="SAM" id="MobiDB-lite"/>
    </source>
</evidence>
<dbReference type="RefSeq" id="XP_070887110.1">
    <property type="nucleotide sequence ID" value="XM_071035243.1"/>
</dbReference>
<proteinExistence type="predicted"/>
<feature type="region of interest" description="Disordered" evidence="1">
    <location>
        <begin position="42"/>
        <end position="70"/>
    </location>
</feature>
<organism evidence="2 3">
    <name type="scientific">Aspergillus lucknowensis</name>
    <dbReference type="NCBI Taxonomy" id="176173"/>
    <lineage>
        <taxon>Eukaryota</taxon>
        <taxon>Fungi</taxon>
        <taxon>Dikarya</taxon>
        <taxon>Ascomycota</taxon>
        <taxon>Pezizomycotina</taxon>
        <taxon>Eurotiomycetes</taxon>
        <taxon>Eurotiomycetidae</taxon>
        <taxon>Eurotiales</taxon>
        <taxon>Aspergillaceae</taxon>
        <taxon>Aspergillus</taxon>
        <taxon>Aspergillus subgen. Nidulantes</taxon>
    </lineage>
</organism>
<feature type="compositionally biased region" description="Polar residues" evidence="1">
    <location>
        <begin position="42"/>
        <end position="52"/>
    </location>
</feature>
<comment type="caution">
    <text evidence="2">The sequence shown here is derived from an EMBL/GenBank/DDBJ whole genome shotgun (WGS) entry which is preliminary data.</text>
</comment>
<feature type="compositionally biased region" description="Basic and acidic residues" evidence="1">
    <location>
        <begin position="58"/>
        <end position="70"/>
    </location>
</feature>